<evidence type="ECO:0000256" key="3">
    <source>
        <dbReference type="ARBA" id="ARBA00022729"/>
    </source>
</evidence>
<dbReference type="RefSeq" id="WP_210056438.1">
    <property type="nucleotide sequence ID" value="NZ_BAAAMH010000020.1"/>
</dbReference>
<comment type="subcellular location">
    <subcellularLocation>
        <location evidence="1">Secreted</location>
    </subcellularLocation>
</comment>
<dbReference type="InterPro" id="IPR006626">
    <property type="entry name" value="PbH1"/>
</dbReference>
<protein>
    <recommendedName>
        <fullName evidence="5">Right handed beta helix domain-containing protein</fullName>
    </recommendedName>
</protein>
<evidence type="ECO:0000313" key="6">
    <source>
        <dbReference type="EMBL" id="MBP2417659.1"/>
    </source>
</evidence>
<evidence type="ECO:0000256" key="2">
    <source>
        <dbReference type="ARBA" id="ARBA00022525"/>
    </source>
</evidence>
<gene>
    <name evidence="6" type="ORF">JOF54_002581</name>
</gene>
<dbReference type="SUPFAM" id="SSF51126">
    <property type="entry name" value="Pectin lyase-like"/>
    <property type="match status" value="1"/>
</dbReference>
<keyword evidence="3 4" id="KW-0732">Signal</keyword>
<organism evidence="6 7">
    <name type="scientific">Microlunatus capsulatus</name>
    <dbReference type="NCBI Taxonomy" id="99117"/>
    <lineage>
        <taxon>Bacteria</taxon>
        <taxon>Bacillati</taxon>
        <taxon>Actinomycetota</taxon>
        <taxon>Actinomycetes</taxon>
        <taxon>Propionibacteriales</taxon>
        <taxon>Propionibacteriaceae</taxon>
        <taxon>Microlunatus</taxon>
    </lineage>
</organism>
<dbReference type="Gene3D" id="2.160.20.10">
    <property type="entry name" value="Single-stranded right-handed beta-helix, Pectin lyase-like"/>
    <property type="match status" value="2"/>
</dbReference>
<name>A0ABS4Z9K3_9ACTN</name>
<dbReference type="InterPro" id="IPR052052">
    <property type="entry name" value="Polysaccharide_Lyase_9"/>
</dbReference>
<accession>A0ABS4Z9K3</accession>
<dbReference type="InterPro" id="IPR012334">
    <property type="entry name" value="Pectin_lyas_fold"/>
</dbReference>
<reference evidence="6 7" key="1">
    <citation type="submission" date="2021-03" db="EMBL/GenBank/DDBJ databases">
        <title>Sequencing the genomes of 1000 actinobacteria strains.</title>
        <authorList>
            <person name="Klenk H.-P."/>
        </authorList>
    </citation>
    <scope>NUCLEOTIDE SEQUENCE [LARGE SCALE GENOMIC DNA]</scope>
    <source>
        <strain evidence="6 7">DSM 12936</strain>
    </source>
</reference>
<dbReference type="SMART" id="SM00710">
    <property type="entry name" value="PbH1"/>
    <property type="match status" value="6"/>
</dbReference>
<evidence type="ECO:0000313" key="7">
    <source>
        <dbReference type="Proteomes" id="UP000758168"/>
    </source>
</evidence>
<sequence length="826" mass="86607">MPRTATPVTPFRRAARVVVTAALALAAGAVPLLTPTGASAGTHLVIDGFDRTVASGWGRPDTGSAWTGVSGGTATSVGGSEGKVSKILGGRSFKAYQGGVQVRDAVVRAEFTVPVGKNFQYSVEARKQADGSSYSARARIDSGSVLHLDLYRSDAAGRQSVLKEMTLATPVPVGQRLVLKLSTTGTDPVIARAKLYVKGAAEPGWQVTALDRAGAVTGAGHPGLQVYNGAGNPTVDLTTQAFVVTDVAADLTSAHLVGDEGTSTAPLAVRHGAGPVGSARYPVPADALFVAPGGSDANPGTLDRPFATLAKAVTRNYSGQTIVLRAGSYHESVLVPPGHAATIQPYPGEAVWFDGTRAVTGFKASGSAFSAPWDVVLDHSPTYSKGAPDGTAAGWRWIDPAHPMAAHPDMVWLDGVEQRQVGSLAQLEPGTFYVDQGTRRLHLGSDPTGRSVRASDLQTAFSLRAPGTVLRGFGIRRYADSVWQQGVVTSYFERMTLDEMTVLDSATGGIGMFKPGSVIRNTTVDGSGQVGIHANQADGLLLANVSVTDSNDERFNPAPSAGGIKITQTRGVTLRDSEIRRTHGNQFWTDQSVFNVDVVRNEIVDSTRFGVVLEISSTGTVVDNVIADNASDGVMVANTDKVAIWNNTIVGNRRAIAFTQDSRRIEQLSVSGHDLRRPQPDLTMPWVIGNSSVGNNVLAAGHGASSVLAVESYELAHDAGALRLTSNGNVYSQTALGVPNATASWARLKAQPLQFVLLEDFRDNTGQERSSINPLTTSPVDAGYRLKPAIAARTAEVAQPLPAHVALKAGREVGARTLGAVERPAS</sequence>
<keyword evidence="7" id="KW-1185">Reference proteome</keyword>
<dbReference type="InterPro" id="IPR011050">
    <property type="entry name" value="Pectin_lyase_fold/virulence"/>
</dbReference>
<dbReference type="Pfam" id="PF13229">
    <property type="entry name" value="Beta_helix"/>
    <property type="match status" value="1"/>
</dbReference>
<feature type="domain" description="Right handed beta helix" evidence="5">
    <location>
        <begin position="491"/>
        <end position="649"/>
    </location>
</feature>
<dbReference type="EMBL" id="JAGIOB010000001">
    <property type="protein sequence ID" value="MBP2417659.1"/>
    <property type="molecule type" value="Genomic_DNA"/>
</dbReference>
<feature type="signal peptide" evidence="4">
    <location>
        <begin position="1"/>
        <end position="40"/>
    </location>
</feature>
<evidence type="ECO:0000256" key="4">
    <source>
        <dbReference type="SAM" id="SignalP"/>
    </source>
</evidence>
<dbReference type="InterPro" id="IPR039448">
    <property type="entry name" value="Beta_helix"/>
</dbReference>
<keyword evidence="2" id="KW-0964">Secreted</keyword>
<dbReference type="PANTHER" id="PTHR40088:SF2">
    <property type="entry name" value="SECRETED SUGAR HYDROLASE"/>
    <property type="match status" value="1"/>
</dbReference>
<proteinExistence type="predicted"/>
<feature type="chain" id="PRO_5045486630" description="Right handed beta helix domain-containing protein" evidence="4">
    <location>
        <begin position="41"/>
        <end position="826"/>
    </location>
</feature>
<dbReference type="Proteomes" id="UP000758168">
    <property type="component" value="Unassembled WGS sequence"/>
</dbReference>
<dbReference type="PANTHER" id="PTHR40088">
    <property type="entry name" value="PECTATE LYASE (EUROFUNG)"/>
    <property type="match status" value="1"/>
</dbReference>
<evidence type="ECO:0000256" key="1">
    <source>
        <dbReference type="ARBA" id="ARBA00004613"/>
    </source>
</evidence>
<evidence type="ECO:0000259" key="5">
    <source>
        <dbReference type="Pfam" id="PF13229"/>
    </source>
</evidence>
<comment type="caution">
    <text evidence="6">The sequence shown here is derived from an EMBL/GenBank/DDBJ whole genome shotgun (WGS) entry which is preliminary data.</text>
</comment>